<dbReference type="PROSITE" id="PS50043">
    <property type="entry name" value="HTH_LUXR_2"/>
    <property type="match status" value="1"/>
</dbReference>
<evidence type="ECO:0000259" key="6">
    <source>
        <dbReference type="PROSITE" id="PS50043"/>
    </source>
</evidence>
<evidence type="ECO:0000313" key="9">
    <source>
        <dbReference type="Proteomes" id="UP000011863"/>
    </source>
</evidence>
<dbReference type="OrthoDB" id="9808843at2"/>
<keyword evidence="1 5" id="KW-0597">Phosphoprotein</keyword>
<dbReference type="PROSITE" id="PS00622">
    <property type="entry name" value="HTH_LUXR_1"/>
    <property type="match status" value="1"/>
</dbReference>
<evidence type="ECO:0000313" key="8">
    <source>
        <dbReference type="EMBL" id="BAN03159.1"/>
    </source>
</evidence>
<dbReference type="PRINTS" id="PR00038">
    <property type="entry name" value="HTHLUXR"/>
</dbReference>
<organism evidence="8 9">
    <name type="scientific">Ilumatobacter coccineus (strain NBRC 103263 / KCTC 29153 / YM16-304)</name>
    <dbReference type="NCBI Taxonomy" id="1313172"/>
    <lineage>
        <taxon>Bacteria</taxon>
        <taxon>Bacillati</taxon>
        <taxon>Actinomycetota</taxon>
        <taxon>Acidimicrobiia</taxon>
        <taxon>Acidimicrobiales</taxon>
        <taxon>Ilumatobacteraceae</taxon>
        <taxon>Ilumatobacter</taxon>
    </lineage>
</organism>
<accession>A0A6C7ED99</accession>
<dbReference type="CDD" id="cd17535">
    <property type="entry name" value="REC_NarL-like"/>
    <property type="match status" value="1"/>
</dbReference>
<dbReference type="GO" id="GO:0003677">
    <property type="term" value="F:DNA binding"/>
    <property type="evidence" value="ECO:0007669"/>
    <property type="project" value="UniProtKB-KW"/>
</dbReference>
<dbReference type="InterPro" id="IPR016032">
    <property type="entry name" value="Sig_transdc_resp-reg_C-effctor"/>
</dbReference>
<dbReference type="SUPFAM" id="SSF46894">
    <property type="entry name" value="C-terminal effector domain of the bipartite response regulators"/>
    <property type="match status" value="1"/>
</dbReference>
<dbReference type="InterPro" id="IPR001789">
    <property type="entry name" value="Sig_transdc_resp-reg_receiver"/>
</dbReference>
<dbReference type="Pfam" id="PF00072">
    <property type="entry name" value="Response_reg"/>
    <property type="match status" value="1"/>
</dbReference>
<evidence type="ECO:0000256" key="1">
    <source>
        <dbReference type="ARBA" id="ARBA00022553"/>
    </source>
</evidence>
<dbReference type="SMART" id="SM00421">
    <property type="entry name" value="HTH_LUXR"/>
    <property type="match status" value="1"/>
</dbReference>
<dbReference type="PROSITE" id="PS50110">
    <property type="entry name" value="RESPONSE_REGULATORY"/>
    <property type="match status" value="1"/>
</dbReference>
<dbReference type="AlphaFoldDB" id="A0A6C7ED99"/>
<dbReference type="PANTHER" id="PTHR43214:SF24">
    <property type="entry name" value="TRANSCRIPTIONAL REGULATORY PROTEIN NARL-RELATED"/>
    <property type="match status" value="1"/>
</dbReference>
<evidence type="ECO:0000256" key="4">
    <source>
        <dbReference type="ARBA" id="ARBA00023163"/>
    </source>
</evidence>
<dbReference type="KEGG" id="aym:YM304_28450"/>
<feature type="modified residue" description="4-aspartylphosphate" evidence="5">
    <location>
        <position position="54"/>
    </location>
</feature>
<dbReference type="SUPFAM" id="SSF52172">
    <property type="entry name" value="CheY-like"/>
    <property type="match status" value="1"/>
</dbReference>
<name>A0A6C7ED99_ILUCY</name>
<dbReference type="EMBL" id="AP012057">
    <property type="protein sequence ID" value="BAN03159.1"/>
    <property type="molecule type" value="Genomic_DNA"/>
</dbReference>
<dbReference type="InterPro" id="IPR000792">
    <property type="entry name" value="Tscrpt_reg_LuxR_C"/>
</dbReference>
<dbReference type="GO" id="GO:0000160">
    <property type="term" value="P:phosphorelay signal transduction system"/>
    <property type="evidence" value="ECO:0007669"/>
    <property type="project" value="InterPro"/>
</dbReference>
<keyword evidence="2" id="KW-0805">Transcription regulation</keyword>
<dbReference type="GO" id="GO:0006355">
    <property type="term" value="P:regulation of DNA-templated transcription"/>
    <property type="evidence" value="ECO:0007669"/>
    <property type="project" value="InterPro"/>
</dbReference>
<evidence type="ECO:0000256" key="3">
    <source>
        <dbReference type="ARBA" id="ARBA00023125"/>
    </source>
</evidence>
<dbReference type="Pfam" id="PF00196">
    <property type="entry name" value="GerE"/>
    <property type="match status" value="1"/>
</dbReference>
<protein>
    <submittedName>
        <fullName evidence="8">Putative NarL family two-component response regulator</fullName>
    </submittedName>
</protein>
<keyword evidence="4" id="KW-0804">Transcription</keyword>
<evidence type="ECO:0000259" key="7">
    <source>
        <dbReference type="PROSITE" id="PS50110"/>
    </source>
</evidence>
<dbReference type="InterPro" id="IPR011006">
    <property type="entry name" value="CheY-like_superfamily"/>
</dbReference>
<dbReference type="RefSeq" id="WP_015442406.1">
    <property type="nucleotide sequence ID" value="NC_020520.1"/>
</dbReference>
<dbReference type="CDD" id="cd06170">
    <property type="entry name" value="LuxR_C_like"/>
    <property type="match status" value="1"/>
</dbReference>
<dbReference type="InterPro" id="IPR058245">
    <property type="entry name" value="NreC/VraR/RcsB-like_REC"/>
</dbReference>
<dbReference type="Gene3D" id="3.40.50.2300">
    <property type="match status" value="1"/>
</dbReference>
<reference evidence="8 9" key="1">
    <citation type="journal article" date="2013" name="Int. J. Syst. Evol. Microbiol.">
        <title>Ilumatobacter nonamiense sp. nov. and Ilumatobacter coccineum sp. nov., isolated from seashore sand.</title>
        <authorList>
            <person name="Matsumoto A."/>
            <person name="Kasai H."/>
            <person name="Matsuo Y."/>
            <person name="Shizuri Y."/>
            <person name="Ichikawa N."/>
            <person name="Fujita N."/>
            <person name="Omura S."/>
            <person name="Takahashi Y."/>
        </authorList>
    </citation>
    <scope>NUCLEOTIDE SEQUENCE [LARGE SCALE GENOMIC DNA]</scope>
    <source>
        <strain evidence="9">NBRC 103263 / KCTC 29153 / YM16-304</strain>
    </source>
</reference>
<gene>
    <name evidence="8" type="ORF">YM304_28450</name>
</gene>
<dbReference type="SMART" id="SM00448">
    <property type="entry name" value="REC"/>
    <property type="match status" value="1"/>
</dbReference>
<dbReference type="InterPro" id="IPR039420">
    <property type="entry name" value="WalR-like"/>
</dbReference>
<feature type="domain" description="Response regulatory" evidence="7">
    <location>
        <begin position="3"/>
        <end position="119"/>
    </location>
</feature>
<proteinExistence type="predicted"/>
<keyword evidence="9" id="KW-1185">Reference proteome</keyword>
<evidence type="ECO:0000256" key="5">
    <source>
        <dbReference type="PROSITE-ProRule" id="PRU00169"/>
    </source>
</evidence>
<evidence type="ECO:0000256" key="2">
    <source>
        <dbReference type="ARBA" id="ARBA00023015"/>
    </source>
</evidence>
<dbReference type="PANTHER" id="PTHR43214">
    <property type="entry name" value="TWO-COMPONENT RESPONSE REGULATOR"/>
    <property type="match status" value="1"/>
</dbReference>
<feature type="domain" description="HTH luxR-type" evidence="6">
    <location>
        <begin position="141"/>
        <end position="206"/>
    </location>
</feature>
<sequence length="212" mass="23159">MIRIFLLDDHEVVRHGVRAALDLESDMTVVGESGDGETALAAIRECAPDVAVIDVRLGEVSGIDVCRAVTDELPDVKTLILTSFENDRAISEAAAAGANGFVLKQIRSTELVDAIRQVADGRQLLDDAAVRMAQRRLSESEEGQLDQLTPQERKIFDLIGAGLSNRQIALEMYLAEKTVKNYVSNLLAKLGMSRRTEAAALSARLDERLRDV</sequence>
<dbReference type="Proteomes" id="UP000011863">
    <property type="component" value="Chromosome"/>
</dbReference>
<keyword evidence="3" id="KW-0238">DNA-binding</keyword>